<accession>A0ACC3CTF5</accession>
<protein>
    <submittedName>
        <fullName evidence="1">Uncharacterized protein</fullName>
    </submittedName>
</protein>
<keyword evidence="2" id="KW-1185">Reference proteome</keyword>
<dbReference type="EMBL" id="JAWDJW010011950">
    <property type="protein sequence ID" value="KAK3044429.1"/>
    <property type="molecule type" value="Genomic_DNA"/>
</dbReference>
<evidence type="ECO:0000313" key="2">
    <source>
        <dbReference type="Proteomes" id="UP001186974"/>
    </source>
</evidence>
<reference evidence="1" key="1">
    <citation type="submission" date="2024-09" db="EMBL/GenBank/DDBJ databases">
        <title>Black Yeasts Isolated from many extreme environments.</title>
        <authorList>
            <person name="Coleine C."/>
            <person name="Stajich J.E."/>
            <person name="Selbmann L."/>
        </authorList>
    </citation>
    <scope>NUCLEOTIDE SEQUENCE</scope>
    <source>
        <strain evidence="1">CCFEE 5737</strain>
    </source>
</reference>
<feature type="non-terminal residue" evidence="1">
    <location>
        <position position="1"/>
    </location>
</feature>
<organism evidence="1 2">
    <name type="scientific">Coniosporium uncinatum</name>
    <dbReference type="NCBI Taxonomy" id="93489"/>
    <lineage>
        <taxon>Eukaryota</taxon>
        <taxon>Fungi</taxon>
        <taxon>Dikarya</taxon>
        <taxon>Ascomycota</taxon>
        <taxon>Pezizomycotina</taxon>
        <taxon>Dothideomycetes</taxon>
        <taxon>Dothideomycetes incertae sedis</taxon>
        <taxon>Coniosporium</taxon>
    </lineage>
</organism>
<proteinExistence type="predicted"/>
<evidence type="ECO:0000313" key="1">
    <source>
        <dbReference type="EMBL" id="KAK3044429.1"/>
    </source>
</evidence>
<gene>
    <name evidence="1" type="ORF">LTS18_001308</name>
</gene>
<name>A0ACC3CTF5_9PEZI</name>
<dbReference type="Proteomes" id="UP001186974">
    <property type="component" value="Unassembled WGS sequence"/>
</dbReference>
<comment type="caution">
    <text evidence="1">The sequence shown here is derived from an EMBL/GenBank/DDBJ whole genome shotgun (WGS) entry which is preliminary data.</text>
</comment>
<sequence>VEADPDQQRSILYQNLKDFAFVGNAHANSSTTLDASDGMDPMFVVPSGGNLHIQRTISAQGRRSSVRRPSVLSTHAAGGRKPSRRPTLDILPEPVQEAIQVVAEKVKNSEMAELYEKAKVKGQTFQRKPWVQKVFEYGIYTILILFVYFVLVGRPLWNGAVWWLWWVVQNKFVISGGFSITVGLAAL</sequence>